<reference evidence="2" key="1">
    <citation type="journal article" date="2021" name="Sci. Rep.">
        <title>Diploid genomic architecture of Nitzschia inconspicua, an elite biomass production diatom.</title>
        <authorList>
            <person name="Oliver A."/>
            <person name="Podell S."/>
            <person name="Pinowska A."/>
            <person name="Traller J.C."/>
            <person name="Smith S.R."/>
            <person name="McClure R."/>
            <person name="Beliaev A."/>
            <person name="Bohutskyi P."/>
            <person name="Hill E.A."/>
            <person name="Rabines A."/>
            <person name="Zheng H."/>
            <person name="Allen L.Z."/>
            <person name="Kuo A."/>
            <person name="Grigoriev I.V."/>
            <person name="Allen A.E."/>
            <person name="Hazlebeck D."/>
            <person name="Allen E.E."/>
        </authorList>
    </citation>
    <scope>NUCLEOTIDE SEQUENCE</scope>
    <source>
        <strain evidence="2">Hildebrandi</strain>
    </source>
</reference>
<organism evidence="2 3">
    <name type="scientific">Nitzschia inconspicua</name>
    <dbReference type="NCBI Taxonomy" id="303405"/>
    <lineage>
        <taxon>Eukaryota</taxon>
        <taxon>Sar</taxon>
        <taxon>Stramenopiles</taxon>
        <taxon>Ochrophyta</taxon>
        <taxon>Bacillariophyta</taxon>
        <taxon>Bacillariophyceae</taxon>
        <taxon>Bacillariophycidae</taxon>
        <taxon>Bacillariales</taxon>
        <taxon>Bacillariaceae</taxon>
        <taxon>Nitzschia</taxon>
    </lineage>
</organism>
<sequence length="597" mass="68376">MKSSLTLVGNRPHCFFIDLRSRYRSIAKTVFEIILISRTLSPTIDLRGLSASSELSSSTKAQLKPTSRKCKMADLLPTDEEFERFAYPWKFDNPFGIPEIDPDEVKVQTWIGSGNKASTLKAIWKGREIALKRVEASDNGPYFTWEISRYHDLRAIQGKLIPKLFFVSREKTTGKKLLGLELGVPLDSHWPKEQAAKLRSKLIPFGWRQRDCSWRLDNVVWMKNKKSKAKDNKGYNSNYWSNPKKRRRKKGKTFPIKRLVAIDLESWIPTYHPKCSTLEIGRSIFGLPILHPTELMIHHGEEHFYWDDENVWDASHFYDGRLMAKGREVKVFAFNTASDFRLSMERLLAWPKDLERLVVKPLSVLIGRSGKVIAVYENFDDQNPNHHDFSTLKRALRSCGWEVSIFKLYHYSKKTKDGYVALFDLSHLNAVGSKKERLPPPQIEGSPRRTTRETASSTEEICKEQKREIDSTKVALCASIQIAVPLKCQEQTPDLLDLTNKRPSDTWESNRAEQSTSQNVERSKRGKEISHEDDVPFKKSKEQVMKKSEACDNLVRLLQDALTKYSGIILGVLAGNTTSLSAATEIENNSKPLAEKM</sequence>
<feature type="region of interest" description="Disordered" evidence="1">
    <location>
        <begin position="434"/>
        <end position="461"/>
    </location>
</feature>
<feature type="compositionally biased region" description="Basic and acidic residues" evidence="1">
    <location>
        <begin position="499"/>
        <end position="511"/>
    </location>
</feature>
<dbReference type="Proteomes" id="UP000693970">
    <property type="component" value="Unassembled WGS sequence"/>
</dbReference>
<protein>
    <submittedName>
        <fullName evidence="2">Uncharacterized protein</fullName>
    </submittedName>
</protein>
<evidence type="ECO:0000256" key="1">
    <source>
        <dbReference type="SAM" id="MobiDB-lite"/>
    </source>
</evidence>
<evidence type="ECO:0000313" key="3">
    <source>
        <dbReference type="Proteomes" id="UP000693970"/>
    </source>
</evidence>
<dbReference type="AlphaFoldDB" id="A0A9K3PZD8"/>
<keyword evidence="3" id="KW-1185">Reference proteome</keyword>
<comment type="caution">
    <text evidence="2">The sequence shown here is derived from an EMBL/GenBank/DDBJ whole genome shotgun (WGS) entry which is preliminary data.</text>
</comment>
<gene>
    <name evidence="2" type="ORF">IV203_038602</name>
</gene>
<feature type="region of interest" description="Disordered" evidence="1">
    <location>
        <begin position="498"/>
        <end position="541"/>
    </location>
</feature>
<reference evidence="2" key="2">
    <citation type="submission" date="2021-04" db="EMBL/GenBank/DDBJ databases">
        <authorList>
            <person name="Podell S."/>
        </authorList>
    </citation>
    <scope>NUCLEOTIDE SEQUENCE</scope>
    <source>
        <strain evidence="2">Hildebrandi</strain>
    </source>
</reference>
<proteinExistence type="predicted"/>
<name>A0A9K3PZD8_9STRA</name>
<dbReference type="EMBL" id="JAGRRH010000009">
    <property type="protein sequence ID" value="KAG7365398.1"/>
    <property type="molecule type" value="Genomic_DNA"/>
</dbReference>
<accession>A0A9K3PZD8</accession>
<feature type="compositionally biased region" description="Basic and acidic residues" evidence="1">
    <location>
        <begin position="521"/>
        <end position="541"/>
    </location>
</feature>
<evidence type="ECO:0000313" key="2">
    <source>
        <dbReference type="EMBL" id="KAG7365398.1"/>
    </source>
</evidence>